<evidence type="ECO:0000256" key="3">
    <source>
        <dbReference type="ARBA" id="ARBA00023315"/>
    </source>
</evidence>
<evidence type="ECO:0000313" key="7">
    <source>
        <dbReference type="Proteomes" id="UP001180531"/>
    </source>
</evidence>
<dbReference type="Pfam" id="PF08541">
    <property type="entry name" value="ACP_syn_III_C"/>
    <property type="match status" value="1"/>
</dbReference>
<dbReference type="PANTHER" id="PTHR34069:SF2">
    <property type="entry name" value="BETA-KETOACYL-[ACYL-CARRIER-PROTEIN] SYNTHASE III"/>
    <property type="match status" value="1"/>
</dbReference>
<evidence type="ECO:0000313" key="6">
    <source>
        <dbReference type="EMBL" id="MDT0453844.1"/>
    </source>
</evidence>
<comment type="caution">
    <text evidence="6">The sequence shown here is derived from an EMBL/GenBank/DDBJ whole genome shotgun (WGS) entry which is preliminary data.</text>
</comment>
<evidence type="ECO:0000259" key="5">
    <source>
        <dbReference type="Pfam" id="PF08545"/>
    </source>
</evidence>
<organism evidence="6 7">
    <name type="scientific">Streptomyces hesseae</name>
    <dbReference type="NCBI Taxonomy" id="3075519"/>
    <lineage>
        <taxon>Bacteria</taxon>
        <taxon>Bacillati</taxon>
        <taxon>Actinomycetota</taxon>
        <taxon>Actinomycetes</taxon>
        <taxon>Kitasatosporales</taxon>
        <taxon>Streptomycetaceae</taxon>
        <taxon>Streptomyces</taxon>
    </lineage>
</organism>
<accession>A0ABU2SZP6</accession>
<gene>
    <name evidence="6" type="ORF">RM609_32925</name>
</gene>
<evidence type="ECO:0000259" key="4">
    <source>
        <dbReference type="Pfam" id="PF08541"/>
    </source>
</evidence>
<dbReference type="Pfam" id="PF08545">
    <property type="entry name" value="ACP_syn_III"/>
    <property type="match status" value="1"/>
</dbReference>
<feature type="domain" description="Beta-ketoacyl-[acyl-carrier-protein] synthase III C-terminal" evidence="4">
    <location>
        <begin position="232"/>
        <end position="316"/>
    </location>
</feature>
<dbReference type="EMBL" id="JAVRFI010000038">
    <property type="protein sequence ID" value="MDT0453844.1"/>
    <property type="molecule type" value="Genomic_DNA"/>
</dbReference>
<dbReference type="InterPro" id="IPR013747">
    <property type="entry name" value="ACP_syn_III_C"/>
</dbReference>
<sequence>MGGIVDFDVRFPASSLSVREMSASSGVPEDGIRRITHGEGFPVLGEREQAWELAAEAARAVLARTAVRPADIGQVIYAGSGDWDKPFWSPAARVADALGIEGAHAFEVANFCNAGMTALRIATDAIELGRTGYTLVLIGDRLSRMVDHTDPGSKALFNFGDAAAAVLLSGGDLSFSLLHSAMRTDPSWSDYYYGEHRDNRVVIRRAPHRAGLADAYVENFGALVEETLGALGKELTDVAYFLINHGDKDMHERLLETIGLPREKSVFNYHRLGHMGGADTLIALQGLLTDKKLARGDLVLLASSAMGFSWGITALEFHA</sequence>
<dbReference type="Proteomes" id="UP001180531">
    <property type="component" value="Unassembled WGS sequence"/>
</dbReference>
<keyword evidence="1" id="KW-0963">Cytoplasm</keyword>
<dbReference type="Gene3D" id="3.40.47.10">
    <property type="match status" value="2"/>
</dbReference>
<protein>
    <submittedName>
        <fullName evidence="6">3-oxoacyl-[acyl-carrier-protein] synthase III C-terminal domain-containing protein</fullName>
    </submittedName>
</protein>
<dbReference type="RefSeq" id="WP_311616097.1">
    <property type="nucleotide sequence ID" value="NZ_JAVRFI010000038.1"/>
</dbReference>
<keyword evidence="2" id="KW-0808">Transferase</keyword>
<evidence type="ECO:0000256" key="1">
    <source>
        <dbReference type="ARBA" id="ARBA00022490"/>
    </source>
</evidence>
<dbReference type="SUPFAM" id="SSF53901">
    <property type="entry name" value="Thiolase-like"/>
    <property type="match status" value="1"/>
</dbReference>
<dbReference type="InterPro" id="IPR013751">
    <property type="entry name" value="ACP_syn_III_N"/>
</dbReference>
<proteinExistence type="predicted"/>
<dbReference type="InterPro" id="IPR016039">
    <property type="entry name" value="Thiolase-like"/>
</dbReference>
<feature type="domain" description="Beta-ketoacyl-[acyl-carrier-protein] synthase III N-terminal" evidence="5">
    <location>
        <begin position="106"/>
        <end position="186"/>
    </location>
</feature>
<evidence type="ECO:0000256" key="2">
    <source>
        <dbReference type="ARBA" id="ARBA00022679"/>
    </source>
</evidence>
<name>A0ABU2SZP6_9ACTN</name>
<keyword evidence="7" id="KW-1185">Reference proteome</keyword>
<reference evidence="6" key="1">
    <citation type="submission" date="2024-05" db="EMBL/GenBank/DDBJ databases">
        <title>30 novel species of actinomycetes from the DSMZ collection.</title>
        <authorList>
            <person name="Nouioui I."/>
        </authorList>
    </citation>
    <scope>NUCLEOTIDE SEQUENCE</scope>
    <source>
        <strain evidence="6">DSM 40473</strain>
    </source>
</reference>
<dbReference type="PANTHER" id="PTHR34069">
    <property type="entry name" value="3-OXOACYL-[ACYL-CARRIER-PROTEIN] SYNTHASE 3"/>
    <property type="match status" value="1"/>
</dbReference>
<keyword evidence="3" id="KW-0012">Acyltransferase</keyword>